<name>A0A2I2G159_9EURO</name>
<dbReference type="InterPro" id="IPR000172">
    <property type="entry name" value="GMC_OxRdtase_N"/>
</dbReference>
<dbReference type="InterPro" id="IPR036188">
    <property type="entry name" value="FAD/NAD-bd_sf"/>
</dbReference>
<reference evidence="10 11" key="1">
    <citation type="submission" date="2016-12" db="EMBL/GenBank/DDBJ databases">
        <title>The genomes of Aspergillus section Nigri reveals drivers in fungal speciation.</title>
        <authorList>
            <consortium name="DOE Joint Genome Institute"/>
            <person name="Vesth T.C."/>
            <person name="Nybo J."/>
            <person name="Theobald S."/>
            <person name="Brandl J."/>
            <person name="Frisvad J.C."/>
            <person name="Nielsen K.F."/>
            <person name="Lyhne E.K."/>
            <person name="Kogle M.E."/>
            <person name="Kuo A."/>
            <person name="Riley R."/>
            <person name="Clum A."/>
            <person name="Nolan M."/>
            <person name="Lipzen A."/>
            <person name="Salamov A."/>
            <person name="Henrissat B."/>
            <person name="Wiebenga A."/>
            <person name="De Vries R.P."/>
            <person name="Grigoriev I.V."/>
            <person name="Mortensen U.H."/>
            <person name="Andersen M.R."/>
            <person name="Baker S.E."/>
        </authorList>
    </citation>
    <scope>NUCLEOTIDE SEQUENCE [LARGE SCALE GENOMIC DNA]</scope>
    <source>
        <strain evidence="10 11">IBT 23096</strain>
    </source>
</reference>
<keyword evidence="3 7" id="KW-0285">Flavoprotein</keyword>
<evidence type="ECO:0000256" key="7">
    <source>
        <dbReference type="RuleBase" id="RU003968"/>
    </source>
</evidence>
<dbReference type="PROSITE" id="PS00624">
    <property type="entry name" value="GMC_OXRED_2"/>
    <property type="match status" value="1"/>
</dbReference>
<feature type="binding site" evidence="6">
    <location>
        <position position="238"/>
    </location>
    <ligand>
        <name>FAD</name>
        <dbReference type="ChEBI" id="CHEBI:57692"/>
    </ligand>
</feature>
<dbReference type="InterPro" id="IPR012132">
    <property type="entry name" value="GMC_OxRdtase"/>
</dbReference>
<dbReference type="PANTHER" id="PTHR11552:SF201">
    <property type="entry name" value="GLUCOSE-METHANOL-CHOLINE OXIDOREDUCTASE N-TERMINAL DOMAIN-CONTAINING PROTEIN"/>
    <property type="match status" value="1"/>
</dbReference>
<dbReference type="STRING" id="1392250.A0A2I2G159"/>
<dbReference type="VEuPathDB" id="FungiDB:P170DRAFT_448418"/>
<keyword evidence="5" id="KW-0560">Oxidoreductase</keyword>
<organism evidence="10 11">
    <name type="scientific">Aspergillus steynii IBT 23096</name>
    <dbReference type="NCBI Taxonomy" id="1392250"/>
    <lineage>
        <taxon>Eukaryota</taxon>
        <taxon>Fungi</taxon>
        <taxon>Dikarya</taxon>
        <taxon>Ascomycota</taxon>
        <taxon>Pezizomycotina</taxon>
        <taxon>Eurotiomycetes</taxon>
        <taxon>Eurotiomycetidae</taxon>
        <taxon>Eurotiales</taxon>
        <taxon>Aspergillaceae</taxon>
        <taxon>Aspergillus</taxon>
        <taxon>Aspergillus subgen. Circumdati</taxon>
    </lineage>
</organism>
<evidence type="ECO:0000256" key="4">
    <source>
        <dbReference type="ARBA" id="ARBA00022827"/>
    </source>
</evidence>
<feature type="domain" description="Glucose-methanol-choline oxidoreductase N-terminal" evidence="8">
    <location>
        <begin position="87"/>
        <end position="110"/>
    </location>
</feature>
<evidence type="ECO:0000256" key="1">
    <source>
        <dbReference type="ARBA" id="ARBA00001974"/>
    </source>
</evidence>
<dbReference type="PROSITE" id="PS00623">
    <property type="entry name" value="GMC_OXRED_1"/>
    <property type="match status" value="1"/>
</dbReference>
<dbReference type="PANTHER" id="PTHR11552">
    <property type="entry name" value="GLUCOSE-METHANOL-CHOLINE GMC OXIDOREDUCTASE"/>
    <property type="match status" value="1"/>
</dbReference>
<evidence type="ECO:0000256" key="5">
    <source>
        <dbReference type="ARBA" id="ARBA00023002"/>
    </source>
</evidence>
<dbReference type="PIRSF" id="PIRSF000137">
    <property type="entry name" value="Alcohol_oxidase"/>
    <property type="match status" value="1"/>
</dbReference>
<dbReference type="AlphaFoldDB" id="A0A2I2G159"/>
<comment type="caution">
    <text evidence="10">The sequence shown here is derived from an EMBL/GenBank/DDBJ whole genome shotgun (WGS) entry which is preliminary data.</text>
</comment>
<gene>
    <name evidence="10" type="ORF">P170DRAFT_448418</name>
</gene>
<dbReference type="EMBL" id="MSFO01000006">
    <property type="protein sequence ID" value="PLB46576.1"/>
    <property type="molecule type" value="Genomic_DNA"/>
</dbReference>
<evidence type="ECO:0000259" key="8">
    <source>
        <dbReference type="PROSITE" id="PS00623"/>
    </source>
</evidence>
<comment type="similarity">
    <text evidence="2 7">Belongs to the GMC oxidoreductase family.</text>
</comment>
<dbReference type="Proteomes" id="UP000234275">
    <property type="component" value="Unassembled WGS sequence"/>
</dbReference>
<accession>A0A2I2G159</accession>
<dbReference type="Pfam" id="PF00732">
    <property type="entry name" value="GMC_oxred_N"/>
    <property type="match status" value="1"/>
</dbReference>
<dbReference type="SUPFAM" id="SSF51905">
    <property type="entry name" value="FAD/NAD(P)-binding domain"/>
    <property type="match status" value="1"/>
</dbReference>
<evidence type="ECO:0000313" key="10">
    <source>
        <dbReference type="EMBL" id="PLB46576.1"/>
    </source>
</evidence>
<dbReference type="Gene3D" id="3.50.50.60">
    <property type="entry name" value="FAD/NAD(P)-binding domain"/>
    <property type="match status" value="1"/>
</dbReference>
<protein>
    <submittedName>
        <fullName evidence="10">Alcohol oxidase</fullName>
    </submittedName>
</protein>
<evidence type="ECO:0000256" key="3">
    <source>
        <dbReference type="ARBA" id="ARBA00022630"/>
    </source>
</evidence>
<dbReference type="InterPro" id="IPR007867">
    <property type="entry name" value="GMC_OxRtase_C"/>
</dbReference>
<dbReference type="OrthoDB" id="269227at2759"/>
<evidence type="ECO:0000313" key="11">
    <source>
        <dbReference type="Proteomes" id="UP000234275"/>
    </source>
</evidence>
<dbReference type="GeneID" id="36558661"/>
<dbReference type="GO" id="GO:0016614">
    <property type="term" value="F:oxidoreductase activity, acting on CH-OH group of donors"/>
    <property type="evidence" value="ECO:0007669"/>
    <property type="project" value="InterPro"/>
</dbReference>
<dbReference type="Pfam" id="PF05199">
    <property type="entry name" value="GMC_oxred_C"/>
    <property type="match status" value="1"/>
</dbReference>
<dbReference type="GO" id="GO:0050660">
    <property type="term" value="F:flavin adenine dinucleotide binding"/>
    <property type="evidence" value="ECO:0007669"/>
    <property type="project" value="InterPro"/>
</dbReference>
<dbReference type="SUPFAM" id="SSF54373">
    <property type="entry name" value="FAD-linked reductases, C-terminal domain"/>
    <property type="match status" value="1"/>
</dbReference>
<evidence type="ECO:0000256" key="6">
    <source>
        <dbReference type="PIRSR" id="PIRSR000137-2"/>
    </source>
</evidence>
<dbReference type="RefSeq" id="XP_024701878.1">
    <property type="nucleotide sequence ID" value="XM_024850962.1"/>
</dbReference>
<evidence type="ECO:0000256" key="2">
    <source>
        <dbReference type="ARBA" id="ARBA00010790"/>
    </source>
</evidence>
<comment type="cofactor">
    <cofactor evidence="1 6">
        <name>FAD</name>
        <dbReference type="ChEBI" id="CHEBI:57692"/>
    </cofactor>
</comment>
<keyword evidence="11" id="KW-1185">Reference proteome</keyword>
<proteinExistence type="inferred from homology"/>
<keyword evidence="4 6" id="KW-0274">FAD</keyword>
<dbReference type="Gene3D" id="3.30.560.10">
    <property type="entry name" value="Glucose Oxidase, domain 3"/>
    <property type="match status" value="1"/>
</dbReference>
<sequence>MPEFLSKKFDYIIVGGGTAGLLVAARLTENPNIHVGVLEAGDSKIDDPNVDRPEKFPNTLNNPEYDWVFHSTPQTGNNNRVHHVPRGRMLGGSSGINFMAYIRPAAEDIDLWEKMGNTGWSWEELRTYYLKSERFHGRNEAVGSGEIYRSTTSHGDSGPIITSLPSAKPPIEERFIAAFDEVSGSLRAEDPYGGKPLGLYEHLSTVDPEHGTRSYAASAFLHPHRGRKNLQILPGATVCRILHDTNKDTFTATGVEFLYQGVIHRVSASIEIILAAGSIQTPQLLELSGIGDPRVLHATDIDCTLAIPDVGNNLCEHPMTSLTYAIDGKASAHGGVSLIAFLPYGSLVPQGELDQAVGRIDRVGSLSEVERQAVRSRLQDPASGAVQLNGISAYVDIESGHTDRGKLIPDVSGHEQIYYSFLVTITSTLSRGSTHVVSSDPLVPPAIDLGLLNEEADVDLLAAGLEFADRVFSSRQVSDQVLKRVVPDPETDLRNRAQGREFVRDWATSFNHILGTCAMGKVVDERLQVKGMSGLRIVDASVIPTQISGNVLATVYAVAERAADMIKEDHQSFTLLGR</sequence>
<feature type="domain" description="Glucose-methanol-choline oxidoreductase N-terminal" evidence="9">
    <location>
        <begin position="277"/>
        <end position="291"/>
    </location>
</feature>
<evidence type="ECO:0000259" key="9">
    <source>
        <dbReference type="PROSITE" id="PS00624"/>
    </source>
</evidence>